<name>M3YPC2_MUSPF</name>
<sequence>MPHLSTPAHTHRPSPLVTSPPHRPLPVGTTQLSTATPDPWLSQAQGPFPQSTLGQKSKSLLVLIAKKHQRPRALDSSLSSQRTSCWRTLNRKEPFQDH</sequence>
<feature type="region of interest" description="Disordered" evidence="1">
    <location>
        <begin position="68"/>
        <end position="98"/>
    </location>
</feature>
<feature type="compositionally biased region" description="Polar residues" evidence="1">
    <location>
        <begin position="28"/>
        <end position="53"/>
    </location>
</feature>
<accession>M3YPC2</accession>
<dbReference type="HOGENOM" id="CLU_2333097_0_0_1"/>
<feature type="region of interest" description="Disordered" evidence="1">
    <location>
        <begin position="1"/>
        <end position="53"/>
    </location>
</feature>
<feature type="compositionally biased region" description="Polar residues" evidence="1">
    <location>
        <begin position="76"/>
        <end position="87"/>
    </location>
</feature>
<dbReference type="AlphaFoldDB" id="M3YPC2"/>
<evidence type="ECO:0000256" key="1">
    <source>
        <dbReference type="SAM" id="MobiDB-lite"/>
    </source>
</evidence>
<reference evidence="2" key="1">
    <citation type="submission" date="2024-06" db="UniProtKB">
        <authorList>
            <consortium name="Ensembl"/>
        </authorList>
    </citation>
    <scope>IDENTIFICATION</scope>
</reference>
<dbReference type="Ensembl" id="ENSMPUT00000013391.1">
    <property type="protein sequence ID" value="ENSMPUP00000013180.1"/>
    <property type="gene ID" value="ENSMPUG00000013278.1"/>
</dbReference>
<dbReference type="InParanoid" id="M3YPC2"/>
<proteinExistence type="predicted"/>
<protein>
    <submittedName>
        <fullName evidence="2">Uncharacterized protein</fullName>
    </submittedName>
</protein>
<evidence type="ECO:0000313" key="2">
    <source>
        <dbReference type="Ensembl" id="ENSMPUP00000013180.1"/>
    </source>
</evidence>
<organism evidence="2">
    <name type="scientific">Mustela putorius furo</name>
    <name type="common">European domestic ferret</name>
    <name type="synonym">Mustela furo</name>
    <dbReference type="NCBI Taxonomy" id="9669"/>
    <lineage>
        <taxon>Eukaryota</taxon>
        <taxon>Metazoa</taxon>
        <taxon>Chordata</taxon>
        <taxon>Craniata</taxon>
        <taxon>Vertebrata</taxon>
        <taxon>Euteleostomi</taxon>
        <taxon>Mammalia</taxon>
        <taxon>Eutheria</taxon>
        <taxon>Laurasiatheria</taxon>
        <taxon>Carnivora</taxon>
        <taxon>Caniformia</taxon>
        <taxon>Musteloidea</taxon>
        <taxon>Mustelidae</taxon>
        <taxon>Mustelinae</taxon>
        <taxon>Mustela</taxon>
    </lineage>
</organism>
<dbReference type="EMBL" id="AEYP01030389">
    <property type="status" value="NOT_ANNOTATED_CDS"/>
    <property type="molecule type" value="Genomic_DNA"/>
</dbReference>